<dbReference type="Proteomes" id="UP001352852">
    <property type="component" value="Unassembled WGS sequence"/>
</dbReference>
<gene>
    <name evidence="1" type="ORF">CHARACLAT_025161</name>
</gene>
<protein>
    <submittedName>
        <fullName evidence="1">Uncharacterized protein</fullName>
    </submittedName>
</protein>
<evidence type="ECO:0000313" key="2">
    <source>
        <dbReference type="Proteomes" id="UP001352852"/>
    </source>
</evidence>
<keyword evidence="2" id="KW-1185">Reference proteome</keyword>
<comment type="caution">
    <text evidence="1">The sequence shown here is derived from an EMBL/GenBank/DDBJ whole genome shotgun (WGS) entry which is preliminary data.</text>
</comment>
<accession>A0ABU7ECZ5</accession>
<organism evidence="1 2">
    <name type="scientific">Characodon lateralis</name>
    <dbReference type="NCBI Taxonomy" id="208331"/>
    <lineage>
        <taxon>Eukaryota</taxon>
        <taxon>Metazoa</taxon>
        <taxon>Chordata</taxon>
        <taxon>Craniata</taxon>
        <taxon>Vertebrata</taxon>
        <taxon>Euteleostomi</taxon>
        <taxon>Actinopterygii</taxon>
        <taxon>Neopterygii</taxon>
        <taxon>Teleostei</taxon>
        <taxon>Neoteleostei</taxon>
        <taxon>Acanthomorphata</taxon>
        <taxon>Ovalentaria</taxon>
        <taxon>Atherinomorphae</taxon>
        <taxon>Cyprinodontiformes</taxon>
        <taxon>Goodeidae</taxon>
        <taxon>Characodon</taxon>
    </lineage>
</organism>
<evidence type="ECO:0000313" key="1">
    <source>
        <dbReference type="EMBL" id="MED6285050.1"/>
    </source>
</evidence>
<name>A0ABU7ECZ5_9TELE</name>
<proteinExistence type="predicted"/>
<dbReference type="EMBL" id="JAHUTJ010052052">
    <property type="protein sequence ID" value="MED6285050.1"/>
    <property type="molecule type" value="Genomic_DNA"/>
</dbReference>
<reference evidence="1 2" key="1">
    <citation type="submission" date="2021-06" db="EMBL/GenBank/DDBJ databases">
        <authorList>
            <person name="Palmer J.M."/>
        </authorList>
    </citation>
    <scope>NUCLEOTIDE SEQUENCE [LARGE SCALE GENOMIC DNA]</scope>
    <source>
        <strain evidence="1 2">CL_MEX2019</strain>
        <tissue evidence="1">Muscle</tissue>
    </source>
</reference>
<sequence length="99" mass="11167">MSPIFLLTIIHRSSVGFRSGQFAGQSSTVTSWSLHQLLYLWQCGSVPRPAGKCIQLFHEASQQMEARSALNILVDGCVDRRLQKTVNQHQQITELNQIE</sequence>